<protein>
    <submittedName>
        <fullName evidence="4">M48 family metalloprotease</fullName>
    </submittedName>
</protein>
<dbReference type="PANTHER" id="PTHR34978:SF3">
    <property type="entry name" value="SLR0241 PROTEIN"/>
    <property type="match status" value="1"/>
</dbReference>
<comment type="caution">
    <text evidence="4">The sequence shown here is derived from an EMBL/GenBank/DDBJ whole genome shotgun (WGS) entry which is preliminary data.</text>
</comment>
<name>A0A556N6G2_9FLAO</name>
<dbReference type="GO" id="GO:0008237">
    <property type="term" value="F:metallopeptidase activity"/>
    <property type="evidence" value="ECO:0007669"/>
    <property type="project" value="UniProtKB-KW"/>
</dbReference>
<feature type="transmembrane region" description="Helical" evidence="2">
    <location>
        <begin position="324"/>
        <end position="343"/>
    </location>
</feature>
<dbReference type="OrthoDB" id="15218at2"/>
<dbReference type="CDD" id="cd07341">
    <property type="entry name" value="M56_BlaR1_MecR1_like"/>
    <property type="match status" value="1"/>
</dbReference>
<feature type="transmembrane region" description="Helical" evidence="2">
    <location>
        <begin position="49"/>
        <end position="66"/>
    </location>
</feature>
<gene>
    <name evidence="4" type="ORF">FO442_00940</name>
</gene>
<keyword evidence="5" id="KW-1185">Reference proteome</keyword>
<dbReference type="Proteomes" id="UP000316008">
    <property type="component" value="Unassembled WGS sequence"/>
</dbReference>
<feature type="transmembrane region" description="Helical" evidence="2">
    <location>
        <begin position="117"/>
        <end position="137"/>
    </location>
</feature>
<dbReference type="InterPro" id="IPR052173">
    <property type="entry name" value="Beta-lactam_resp_regulator"/>
</dbReference>
<keyword evidence="1" id="KW-0175">Coiled coil</keyword>
<dbReference type="EMBL" id="VLPL01000001">
    <property type="protein sequence ID" value="TSJ47725.1"/>
    <property type="molecule type" value="Genomic_DNA"/>
</dbReference>
<accession>A0A556N6G2</accession>
<keyword evidence="2" id="KW-0472">Membrane</keyword>
<feature type="domain" description="Peptidase M56" evidence="3">
    <location>
        <begin position="35"/>
        <end position="305"/>
    </location>
</feature>
<organism evidence="4 5">
    <name type="scientific">Fluviicola chungangensis</name>
    <dbReference type="NCBI Taxonomy" id="2597671"/>
    <lineage>
        <taxon>Bacteria</taxon>
        <taxon>Pseudomonadati</taxon>
        <taxon>Bacteroidota</taxon>
        <taxon>Flavobacteriia</taxon>
        <taxon>Flavobacteriales</taxon>
        <taxon>Crocinitomicaceae</taxon>
        <taxon>Fluviicola</taxon>
    </lineage>
</organism>
<sequence length="622" mass="71130">MNILVNDSIIKAISWTLIHSLWLGLAAAVLAALTLLVTKKSASATRYNLLAGLSIVFLIATGFVFYNELETQPTVLSLDKLVKSTLQPEQLVSASPAVIQEEAGGPLSIITGFISNYGSWIVLTWFVVFLFKCIRITGDLRQVYRARNYQTITPPELWQNRLSELQISLCIKRSVQLLESRFVTIPSVTGFFKPVILVPVGLLNNLPQDQVEAILLHELAHIRRSDYAVNLMQTFLEILFFFNPGILWISSLLRDEREHCCDDLAIGVTNNKKEFVNALISFQEYNMHSQRFALQFGDQKMKLADRAKRILFNTNKMLSIREKYFLSVCAGLSVILFLVVLNVNSSTAQELKQAAPDLPQKEKYPPKEIPEGTSIRYVENDAKGKEFHVYIFKSGGVLYQVPESLENFKVDGKLITGKDRENYLPQINALIDGYKTAIATDISEEERIMNEASRIIDTHSAIIDKHAAVIDQHVAIIDKQVRIIEAETRKKEAEIDWKKHDEAQRRIEEEQAKIQIESEKIDRESRKIDEQSRKIDEQSRKIETKLKLQEKEAQRQESVYKEITQTVIDDLKKAGYNEQIRSFELNEKVLIINGKTQSESLFKEVKKHLKPGMRILYHIDTH</sequence>
<dbReference type="AlphaFoldDB" id="A0A556N6G2"/>
<reference evidence="4 5" key="1">
    <citation type="submission" date="2019-07" db="EMBL/GenBank/DDBJ databases">
        <authorList>
            <person name="Huq M.A."/>
        </authorList>
    </citation>
    <scope>NUCLEOTIDE SEQUENCE [LARGE SCALE GENOMIC DNA]</scope>
    <source>
        <strain evidence="4 5">MAH-3</strain>
    </source>
</reference>
<feature type="transmembrane region" description="Helical" evidence="2">
    <location>
        <begin position="12"/>
        <end position="37"/>
    </location>
</feature>
<dbReference type="InterPro" id="IPR008756">
    <property type="entry name" value="Peptidase_M56"/>
</dbReference>
<dbReference type="RefSeq" id="WP_144331260.1">
    <property type="nucleotide sequence ID" value="NZ_VLPL01000001.1"/>
</dbReference>
<evidence type="ECO:0000256" key="1">
    <source>
        <dbReference type="SAM" id="Coils"/>
    </source>
</evidence>
<keyword evidence="4" id="KW-0645">Protease</keyword>
<evidence type="ECO:0000256" key="2">
    <source>
        <dbReference type="SAM" id="Phobius"/>
    </source>
</evidence>
<keyword evidence="4" id="KW-0378">Hydrolase</keyword>
<feature type="coiled-coil region" evidence="1">
    <location>
        <begin position="500"/>
        <end position="566"/>
    </location>
</feature>
<dbReference type="GO" id="GO:0006508">
    <property type="term" value="P:proteolysis"/>
    <property type="evidence" value="ECO:0007669"/>
    <property type="project" value="UniProtKB-KW"/>
</dbReference>
<evidence type="ECO:0000313" key="4">
    <source>
        <dbReference type="EMBL" id="TSJ47725.1"/>
    </source>
</evidence>
<dbReference type="Gene3D" id="3.30.2010.10">
    <property type="entry name" value="Metalloproteases ('zincins'), catalytic domain"/>
    <property type="match status" value="1"/>
</dbReference>
<keyword evidence="2" id="KW-1133">Transmembrane helix</keyword>
<evidence type="ECO:0000313" key="5">
    <source>
        <dbReference type="Proteomes" id="UP000316008"/>
    </source>
</evidence>
<keyword evidence="2" id="KW-0812">Transmembrane</keyword>
<proteinExistence type="predicted"/>
<keyword evidence="4" id="KW-0482">Metalloprotease</keyword>
<evidence type="ECO:0000259" key="3">
    <source>
        <dbReference type="Pfam" id="PF05569"/>
    </source>
</evidence>
<dbReference type="Pfam" id="PF05569">
    <property type="entry name" value="Peptidase_M56"/>
    <property type="match status" value="1"/>
</dbReference>
<dbReference type="PANTHER" id="PTHR34978">
    <property type="entry name" value="POSSIBLE SENSOR-TRANSDUCER PROTEIN BLAR"/>
    <property type="match status" value="1"/>
</dbReference>